<name>A0A0U4IEP6_9CAUD</name>
<feature type="transmembrane region" description="Helical" evidence="1">
    <location>
        <begin position="35"/>
        <end position="54"/>
    </location>
</feature>
<evidence type="ECO:0000313" key="2">
    <source>
        <dbReference type="EMBL" id="ALY09302.1"/>
    </source>
</evidence>
<accession>A0A0U4IEP6</accession>
<dbReference type="Pfam" id="PF23809">
    <property type="entry name" value="Phage_holin_9"/>
    <property type="match status" value="1"/>
</dbReference>
<proteinExistence type="predicted"/>
<dbReference type="RefSeq" id="YP_009594319.1">
    <property type="nucleotide sequence ID" value="NC_041875.1"/>
</dbReference>
<dbReference type="InterPro" id="IPR056390">
    <property type="entry name" value="Holin_phage"/>
</dbReference>
<evidence type="ECO:0000256" key="1">
    <source>
        <dbReference type="SAM" id="Phobius"/>
    </source>
</evidence>
<keyword evidence="1" id="KW-0472">Membrane</keyword>
<organism evidence="2 3">
    <name type="scientific">Arthrobacter phage Jasmine</name>
    <dbReference type="NCBI Taxonomy" id="1772302"/>
    <lineage>
        <taxon>Viruses</taxon>
        <taxon>Duplodnaviria</taxon>
        <taxon>Heunggongvirae</taxon>
        <taxon>Uroviricota</taxon>
        <taxon>Caudoviricetes</taxon>
        <taxon>Jasminevirus</taxon>
        <taxon>Jasminevirus jasmine</taxon>
    </lineage>
</organism>
<evidence type="ECO:0000313" key="3">
    <source>
        <dbReference type="Proteomes" id="UP000224503"/>
    </source>
</evidence>
<keyword evidence="1" id="KW-1133">Transmembrane helix</keyword>
<reference evidence="2 3" key="1">
    <citation type="submission" date="2015-11" db="EMBL/GenBank/DDBJ databases">
        <authorList>
            <person name="Ott C."/>
            <person name="Guerrero C.A."/>
            <person name="Bradley K.W."/>
            <person name="Asai D.J."/>
            <person name="Bowman C.A."/>
            <person name="Russell D.A."/>
            <person name="Pope W.H."/>
            <person name="Jacobs-Sera D."/>
            <person name="Hendrix R.W."/>
            <person name="Hatfull G.F."/>
        </authorList>
    </citation>
    <scope>NUCLEOTIDE SEQUENCE [LARGE SCALE GENOMIC DNA]</scope>
</reference>
<dbReference type="EMBL" id="KU160650">
    <property type="protein sequence ID" value="ALY09302.1"/>
    <property type="molecule type" value="Genomic_DNA"/>
</dbReference>
<feature type="transmembrane region" description="Helical" evidence="1">
    <location>
        <begin position="12"/>
        <end position="29"/>
    </location>
</feature>
<dbReference type="GeneID" id="40069840"/>
<dbReference type="Proteomes" id="UP000224503">
    <property type="component" value="Segment"/>
</dbReference>
<protein>
    <submittedName>
        <fullName evidence="2">Holin</fullName>
    </submittedName>
</protein>
<keyword evidence="1" id="KW-0812">Transmembrane</keyword>
<keyword evidence="3" id="KW-1185">Reference proteome</keyword>
<sequence>MFIKDPANRAYIYGITAAAGGLALIYGLVNAAQLGGWLALSGAVLGLTNVLALANTNKGDHEA</sequence>
<dbReference type="KEGG" id="vg:40069840"/>
<gene>
    <name evidence="2" type="primary">31</name>
    <name evidence="2" type="ORF">JASMINE_31</name>
</gene>